<dbReference type="Gene3D" id="2.130.10.10">
    <property type="entry name" value="YVTN repeat-like/Quinoprotein amine dehydrogenase"/>
    <property type="match status" value="1"/>
</dbReference>
<dbReference type="EMBL" id="UYYB01017054">
    <property type="protein sequence ID" value="VDM70660.1"/>
    <property type="molecule type" value="Genomic_DNA"/>
</dbReference>
<evidence type="ECO:0000256" key="2">
    <source>
        <dbReference type="ARBA" id="ARBA00023242"/>
    </source>
</evidence>
<organism evidence="4 5">
    <name type="scientific">Strongylus vulgaris</name>
    <name type="common">Blood worm</name>
    <dbReference type="NCBI Taxonomy" id="40348"/>
    <lineage>
        <taxon>Eukaryota</taxon>
        <taxon>Metazoa</taxon>
        <taxon>Ecdysozoa</taxon>
        <taxon>Nematoda</taxon>
        <taxon>Chromadorea</taxon>
        <taxon>Rhabditida</taxon>
        <taxon>Rhabditina</taxon>
        <taxon>Rhabditomorpha</taxon>
        <taxon>Strongyloidea</taxon>
        <taxon>Strongylidae</taxon>
        <taxon>Strongylus</taxon>
    </lineage>
</organism>
<evidence type="ECO:0008006" key="6">
    <source>
        <dbReference type="Google" id="ProtNLM"/>
    </source>
</evidence>
<dbReference type="GO" id="GO:0080008">
    <property type="term" value="C:Cul4-RING E3 ubiquitin ligase complex"/>
    <property type="evidence" value="ECO:0007669"/>
    <property type="project" value="TreeGrafter"/>
</dbReference>
<evidence type="ECO:0000313" key="5">
    <source>
        <dbReference type="Proteomes" id="UP000270094"/>
    </source>
</evidence>
<keyword evidence="5" id="KW-1185">Reference proteome</keyword>
<evidence type="ECO:0000256" key="1">
    <source>
        <dbReference type="ARBA" id="ARBA00004123"/>
    </source>
</evidence>
<dbReference type="GO" id="GO:0016567">
    <property type="term" value="P:protein ubiquitination"/>
    <property type="evidence" value="ECO:0007669"/>
    <property type="project" value="InterPro"/>
</dbReference>
<dbReference type="PANTHER" id="PTHR13129:SF4">
    <property type="entry name" value="DDB1- AND CUL4-ASSOCIATED FACTOR 1"/>
    <property type="match status" value="1"/>
</dbReference>
<evidence type="ECO:0000256" key="3">
    <source>
        <dbReference type="SAM" id="MobiDB-lite"/>
    </source>
</evidence>
<dbReference type="GO" id="GO:0005634">
    <property type="term" value="C:nucleus"/>
    <property type="evidence" value="ECO:0007669"/>
    <property type="project" value="UniProtKB-SubCell"/>
</dbReference>
<feature type="region of interest" description="Disordered" evidence="3">
    <location>
        <begin position="151"/>
        <end position="245"/>
    </location>
</feature>
<feature type="compositionally biased region" description="Acidic residues" evidence="3">
    <location>
        <begin position="183"/>
        <end position="206"/>
    </location>
</feature>
<dbReference type="InterPro" id="IPR011048">
    <property type="entry name" value="Haem_d1_sf"/>
</dbReference>
<keyword evidence="2" id="KW-0539">Nucleus</keyword>
<dbReference type="PANTHER" id="PTHR13129">
    <property type="entry name" value="VPRBP PROTEIN-RELATED"/>
    <property type="match status" value="1"/>
</dbReference>
<feature type="compositionally biased region" description="Low complexity" evidence="3">
    <location>
        <begin position="217"/>
        <end position="234"/>
    </location>
</feature>
<gene>
    <name evidence="4" type="ORF">SVUK_LOCUS5658</name>
</gene>
<evidence type="ECO:0000313" key="4">
    <source>
        <dbReference type="EMBL" id="VDM70660.1"/>
    </source>
</evidence>
<dbReference type="InterPro" id="IPR033270">
    <property type="entry name" value="VPRBP/DCAF1"/>
</dbReference>
<accession>A0A3P7ICP4</accession>
<dbReference type="SUPFAM" id="SSF51004">
    <property type="entry name" value="C-terminal (heme d1) domain of cytochrome cd1-nitrite reductase"/>
    <property type="match status" value="1"/>
</dbReference>
<dbReference type="InterPro" id="IPR015943">
    <property type="entry name" value="WD40/YVTN_repeat-like_dom_sf"/>
</dbReference>
<protein>
    <recommendedName>
        <fullName evidence="6">HIV-1 Vpr-binding protein</fullName>
    </recommendedName>
</protein>
<reference evidence="4 5" key="1">
    <citation type="submission" date="2018-11" db="EMBL/GenBank/DDBJ databases">
        <authorList>
            <consortium name="Pathogen Informatics"/>
        </authorList>
    </citation>
    <scope>NUCLEOTIDE SEQUENCE [LARGE SCALE GENOMIC DNA]</scope>
</reference>
<dbReference type="Proteomes" id="UP000270094">
    <property type="component" value="Unassembled WGS sequence"/>
</dbReference>
<sequence>MVLNDGVLYDVRGPVVHMFDQLNTTGCSVFHPQGNEIIINTEVWDTRTFRLLHLVPGLEHCKLVFNSTGNIVYAAMYSDCADVFRNTYCASFRTFDTSDYSVIATVDTKRLLLDIASDHSDRYVAVVERTGEGEVEYMLNNEETVVRAYEVGKRRDAEEDDIDEVEDEEGSESAQDTDSMGEGLDDGDEDEDESDDDDDDDDDENGVFEAIGRLEAGTDSESSDSNGDESGSWETASNQEENNES</sequence>
<proteinExistence type="predicted"/>
<feature type="compositionally biased region" description="Acidic residues" evidence="3">
    <location>
        <begin position="158"/>
        <end position="171"/>
    </location>
</feature>
<name>A0A3P7ICP4_STRVU</name>
<feature type="compositionally biased region" description="Polar residues" evidence="3">
    <location>
        <begin position="235"/>
        <end position="245"/>
    </location>
</feature>
<dbReference type="OrthoDB" id="27563at2759"/>
<comment type="subcellular location">
    <subcellularLocation>
        <location evidence="1">Nucleus</location>
    </subcellularLocation>
</comment>
<dbReference type="AlphaFoldDB" id="A0A3P7ICP4"/>